<keyword evidence="2" id="KW-1185">Reference proteome</keyword>
<sequence length="203" mass="21049">MQNTLCSHSFHQGATGNRTCGGCRRCALGCQAVTTETFCIIDGALSLASRAAPRLSQQSFCTAGGNREETRITGTAPLTGTTAALHQPDSRHHSPVVPRATPPPDPHDAAVISLSLSLSLSLSSLSLSPSLLAIDSRTTSASSGPLNEAHCAACMLLRAAPVLRDPSALCQTKVSLQPSVWPPCNIIPAARTGGGVDLQPFEK</sequence>
<organism evidence="1 2">
    <name type="scientific">Liparis tanakae</name>
    <name type="common">Tanaka's snailfish</name>
    <dbReference type="NCBI Taxonomy" id="230148"/>
    <lineage>
        <taxon>Eukaryota</taxon>
        <taxon>Metazoa</taxon>
        <taxon>Chordata</taxon>
        <taxon>Craniata</taxon>
        <taxon>Vertebrata</taxon>
        <taxon>Euteleostomi</taxon>
        <taxon>Actinopterygii</taxon>
        <taxon>Neopterygii</taxon>
        <taxon>Teleostei</taxon>
        <taxon>Neoteleostei</taxon>
        <taxon>Acanthomorphata</taxon>
        <taxon>Eupercaria</taxon>
        <taxon>Perciformes</taxon>
        <taxon>Cottioidei</taxon>
        <taxon>Cottales</taxon>
        <taxon>Liparidae</taxon>
        <taxon>Liparis</taxon>
    </lineage>
</organism>
<evidence type="ECO:0000313" key="2">
    <source>
        <dbReference type="Proteomes" id="UP000314294"/>
    </source>
</evidence>
<reference evidence="1 2" key="1">
    <citation type="submission" date="2019-03" db="EMBL/GenBank/DDBJ databases">
        <title>First draft genome of Liparis tanakae, snailfish: a comprehensive survey of snailfish specific genes.</title>
        <authorList>
            <person name="Kim W."/>
            <person name="Song I."/>
            <person name="Jeong J.-H."/>
            <person name="Kim D."/>
            <person name="Kim S."/>
            <person name="Ryu S."/>
            <person name="Song J.Y."/>
            <person name="Lee S.K."/>
        </authorList>
    </citation>
    <scope>NUCLEOTIDE SEQUENCE [LARGE SCALE GENOMIC DNA]</scope>
    <source>
        <tissue evidence="1">Muscle</tissue>
    </source>
</reference>
<accession>A0A4Z2F9Z9</accession>
<evidence type="ECO:0000313" key="1">
    <source>
        <dbReference type="EMBL" id="TNN38018.1"/>
    </source>
</evidence>
<comment type="caution">
    <text evidence="1">The sequence shown here is derived from an EMBL/GenBank/DDBJ whole genome shotgun (WGS) entry which is preliminary data.</text>
</comment>
<name>A0A4Z2F9Z9_9TELE</name>
<dbReference type="AlphaFoldDB" id="A0A4Z2F9Z9"/>
<proteinExistence type="predicted"/>
<dbReference type="EMBL" id="SRLO01001417">
    <property type="protein sequence ID" value="TNN38018.1"/>
    <property type="molecule type" value="Genomic_DNA"/>
</dbReference>
<protein>
    <submittedName>
        <fullName evidence="1">Uncharacterized protein</fullName>
    </submittedName>
</protein>
<gene>
    <name evidence="1" type="ORF">EYF80_051823</name>
</gene>
<dbReference type="Proteomes" id="UP000314294">
    <property type="component" value="Unassembled WGS sequence"/>
</dbReference>